<evidence type="ECO:0000313" key="3">
    <source>
        <dbReference type="Proteomes" id="UP000657574"/>
    </source>
</evidence>
<comment type="caution">
    <text evidence="2">The sequence shown here is derived from an EMBL/GenBank/DDBJ whole genome shotgun (WGS) entry which is preliminary data.</text>
</comment>
<proteinExistence type="predicted"/>
<dbReference type="RefSeq" id="WP_373297076.1">
    <property type="nucleotide sequence ID" value="NZ_BMQA01000026.1"/>
</dbReference>
<dbReference type="Pfam" id="PF01610">
    <property type="entry name" value="DDE_Tnp_ISL3"/>
    <property type="match status" value="1"/>
</dbReference>
<accession>A0A917NYW7</accession>
<protein>
    <recommendedName>
        <fullName evidence="1">Transposase IS204/IS1001/IS1096/IS1165 DDE domain-containing protein</fullName>
    </recommendedName>
</protein>
<dbReference type="InterPro" id="IPR002560">
    <property type="entry name" value="Transposase_DDE"/>
</dbReference>
<reference evidence="2" key="2">
    <citation type="submission" date="2020-09" db="EMBL/GenBank/DDBJ databases">
        <authorList>
            <person name="Sun Q."/>
            <person name="Ohkuma M."/>
        </authorList>
    </citation>
    <scope>NUCLEOTIDE SEQUENCE</scope>
    <source>
        <strain evidence="2">JCM 3086</strain>
    </source>
</reference>
<dbReference type="EMBL" id="BMQA01000026">
    <property type="protein sequence ID" value="GGJ42263.1"/>
    <property type="molecule type" value="Genomic_DNA"/>
</dbReference>
<sequence>MADAGRFCVWWSSQRRGSRLPDLRRDGRLHRRLLAEGGRIAEKVLTSFPTCPSPEIRRLGRTRKQWRAAFLAYFDTSRASNGGAEAMNGLIELHSRIARGFRNRGNQRLRMLLIGGGLSGQHSSGTCDTSPGEG</sequence>
<organism evidence="2 3">
    <name type="scientific">Streptomyces brasiliensis</name>
    <dbReference type="NCBI Taxonomy" id="1954"/>
    <lineage>
        <taxon>Bacteria</taxon>
        <taxon>Bacillati</taxon>
        <taxon>Actinomycetota</taxon>
        <taxon>Actinomycetes</taxon>
        <taxon>Kitasatosporales</taxon>
        <taxon>Streptomycetaceae</taxon>
        <taxon>Streptomyces</taxon>
    </lineage>
</organism>
<evidence type="ECO:0000259" key="1">
    <source>
        <dbReference type="Pfam" id="PF01610"/>
    </source>
</evidence>
<dbReference type="AlphaFoldDB" id="A0A917NYW7"/>
<gene>
    <name evidence="2" type="ORF">GCM10010121_061680</name>
</gene>
<reference evidence="2" key="1">
    <citation type="journal article" date="2014" name="Int. J. Syst. Evol. Microbiol.">
        <title>Complete genome sequence of Corynebacterium casei LMG S-19264T (=DSM 44701T), isolated from a smear-ripened cheese.</title>
        <authorList>
            <consortium name="US DOE Joint Genome Institute (JGI-PGF)"/>
            <person name="Walter F."/>
            <person name="Albersmeier A."/>
            <person name="Kalinowski J."/>
            <person name="Ruckert C."/>
        </authorList>
    </citation>
    <scope>NUCLEOTIDE SEQUENCE</scope>
    <source>
        <strain evidence="2">JCM 3086</strain>
    </source>
</reference>
<dbReference type="Proteomes" id="UP000657574">
    <property type="component" value="Unassembled WGS sequence"/>
</dbReference>
<evidence type="ECO:0000313" key="2">
    <source>
        <dbReference type="EMBL" id="GGJ42263.1"/>
    </source>
</evidence>
<keyword evidence="3" id="KW-1185">Reference proteome</keyword>
<feature type="domain" description="Transposase IS204/IS1001/IS1096/IS1165 DDE" evidence="1">
    <location>
        <begin position="40"/>
        <end position="110"/>
    </location>
</feature>
<name>A0A917NYW7_9ACTN</name>